<evidence type="ECO:0000259" key="8">
    <source>
        <dbReference type="Pfam" id="PF26283"/>
    </source>
</evidence>
<evidence type="ECO:0000313" key="10">
    <source>
        <dbReference type="Proteomes" id="UP000249464"/>
    </source>
</evidence>
<keyword evidence="2" id="KW-0333">Golgi apparatus</keyword>
<evidence type="ECO:0000259" key="5">
    <source>
        <dbReference type="Pfam" id="PF26251"/>
    </source>
</evidence>
<dbReference type="EMBL" id="FQNC01000012">
    <property type="protein sequence ID" value="SGY14140.1"/>
    <property type="molecule type" value="Genomic_DNA"/>
</dbReference>
<keyword evidence="10" id="KW-1185">Reference proteome</keyword>
<feature type="domain" description="Trs120/TRAPPC9 third Ig-like" evidence="7">
    <location>
        <begin position="1227"/>
        <end position="1402"/>
    </location>
</feature>
<dbReference type="InterPro" id="IPR013935">
    <property type="entry name" value="Trs120_TRAPPC9"/>
</dbReference>
<comment type="subcellular location">
    <subcellularLocation>
        <location evidence="1">Golgi apparatus</location>
    </subcellularLocation>
</comment>
<dbReference type="PANTHER" id="PTHR21512:SF5">
    <property type="entry name" value="TRAFFICKING PROTEIN PARTICLE COMPLEX SUBUNIT 9"/>
    <property type="match status" value="1"/>
</dbReference>
<dbReference type="Pfam" id="PF26283">
    <property type="entry name" value="Ig_TRAPPC9-Trs120_4th"/>
    <property type="match status" value="1"/>
</dbReference>
<feature type="domain" description="Trs120/TRAPPC9 TPR region" evidence="5">
    <location>
        <begin position="489"/>
        <end position="845"/>
    </location>
</feature>
<evidence type="ECO:0000256" key="3">
    <source>
        <dbReference type="SAM" id="MobiDB-lite"/>
    </source>
</evidence>
<dbReference type="Pfam" id="PF08626">
    <property type="entry name" value="TRAPPC9-Trs120"/>
    <property type="match status" value="1"/>
</dbReference>
<evidence type="ECO:0000259" key="4">
    <source>
        <dbReference type="Pfam" id="PF08626"/>
    </source>
</evidence>
<feature type="compositionally biased region" description="Polar residues" evidence="3">
    <location>
        <begin position="468"/>
        <end position="479"/>
    </location>
</feature>
<feature type="domain" description="Trs120/TRAPPC9 first Ig-like" evidence="6">
    <location>
        <begin position="860"/>
        <end position="1070"/>
    </location>
</feature>
<feature type="region of interest" description="Disordered" evidence="3">
    <location>
        <begin position="453"/>
        <end position="479"/>
    </location>
</feature>
<dbReference type="Pfam" id="PF26280">
    <property type="entry name" value="Ig_TRAPPC9-Trs120_2nd"/>
    <property type="match status" value="1"/>
</dbReference>
<feature type="region of interest" description="Disordered" evidence="3">
    <location>
        <begin position="577"/>
        <end position="603"/>
    </location>
</feature>
<evidence type="ECO:0000256" key="2">
    <source>
        <dbReference type="ARBA" id="ARBA00023034"/>
    </source>
</evidence>
<dbReference type="Pfam" id="PF26251">
    <property type="entry name" value="TPR_TRAPPC9-Trs120"/>
    <property type="match status" value="1"/>
</dbReference>
<evidence type="ECO:0000259" key="6">
    <source>
        <dbReference type="Pfam" id="PF26254"/>
    </source>
</evidence>
<evidence type="ECO:0000313" key="9">
    <source>
        <dbReference type="EMBL" id="SGY14140.1"/>
    </source>
</evidence>
<dbReference type="PANTHER" id="PTHR21512">
    <property type="entry name" value="TRAFFICKING PROTEIN PARTICLE COMPLEX SUBUNIT 9"/>
    <property type="match status" value="1"/>
</dbReference>
<name>A0A2X0LTS9_9BASI</name>
<dbReference type="InterPro" id="IPR058563">
    <property type="entry name" value="Trs120_TRAPPC9_N"/>
</dbReference>
<evidence type="ECO:0000259" key="7">
    <source>
        <dbReference type="Pfam" id="PF26282"/>
    </source>
</evidence>
<feature type="compositionally biased region" description="Low complexity" evidence="3">
    <location>
        <begin position="261"/>
        <end position="285"/>
    </location>
</feature>
<feature type="domain" description="Trs120/TRAPPC9 N-terminal" evidence="4">
    <location>
        <begin position="4"/>
        <end position="432"/>
    </location>
</feature>
<dbReference type="Pfam" id="PF26282">
    <property type="entry name" value="Ig_TRAPPC9-Trs120_3rd"/>
    <property type="match status" value="1"/>
</dbReference>
<protein>
    <submittedName>
        <fullName evidence="9">BQ5605_C010g06078 protein</fullName>
    </submittedName>
</protein>
<dbReference type="InterPro" id="IPR058567">
    <property type="entry name" value="Ig_TRAPPC9_Trs120_3rd"/>
</dbReference>
<dbReference type="GO" id="GO:0005802">
    <property type="term" value="C:trans-Golgi network"/>
    <property type="evidence" value="ECO:0007669"/>
    <property type="project" value="TreeGrafter"/>
</dbReference>
<gene>
    <name evidence="9" type="primary">BQ5605_C010g06078</name>
    <name evidence="9" type="ORF">BQ5605_C010G06078</name>
</gene>
<feature type="compositionally biased region" description="Basic and acidic residues" evidence="3">
    <location>
        <begin position="586"/>
        <end position="597"/>
    </location>
</feature>
<evidence type="ECO:0000256" key="1">
    <source>
        <dbReference type="ARBA" id="ARBA00004555"/>
    </source>
</evidence>
<dbReference type="Pfam" id="PF26254">
    <property type="entry name" value="Ig_TRAPPC9-Trs120_1st"/>
    <property type="match status" value="1"/>
</dbReference>
<feature type="compositionally biased region" description="Polar residues" evidence="3">
    <location>
        <begin position="211"/>
        <end position="233"/>
    </location>
</feature>
<dbReference type="Proteomes" id="UP000249464">
    <property type="component" value="Unassembled WGS sequence"/>
</dbReference>
<reference evidence="9 10" key="1">
    <citation type="submission" date="2016-11" db="EMBL/GenBank/DDBJ databases">
        <authorList>
            <person name="Jaros S."/>
            <person name="Januszkiewicz K."/>
            <person name="Wedrychowicz H."/>
        </authorList>
    </citation>
    <scope>NUCLEOTIDE SEQUENCE [LARGE SCALE GENOMIC DNA]</scope>
</reference>
<dbReference type="STRING" id="796604.A0A2X0LTS9"/>
<proteinExistence type="predicted"/>
<feature type="region of interest" description="Disordered" evidence="3">
    <location>
        <begin position="211"/>
        <end position="294"/>
    </location>
</feature>
<dbReference type="InterPro" id="IPR058564">
    <property type="entry name" value="TPR_TRAPPC9_Trs120"/>
</dbReference>
<dbReference type="InterPro" id="IPR058568">
    <property type="entry name" value="Ig_TRAPPC9_Trs120_4th"/>
</dbReference>
<accession>A0A2X0LTS9</accession>
<dbReference type="InterPro" id="IPR058565">
    <property type="entry name" value="Ig_TRAPPC9_Trs120_1st"/>
</dbReference>
<feature type="domain" description="Trs120/TRAPPC9 fourth Ig-like" evidence="8">
    <location>
        <begin position="1407"/>
        <end position="1544"/>
    </location>
</feature>
<feature type="compositionally biased region" description="Low complexity" evidence="3">
    <location>
        <begin position="453"/>
        <end position="467"/>
    </location>
</feature>
<sequence length="1545" mass="168396">MDPSTFVAPARIGVLLVPLHPIKRARFQQCADQIRAFDTIELSQVPVDNRGERAIFSSSPTTTGQLLFEYLTPTSYASSHPLAFLAEFQLHRQVHGIIGIFDASEYADDSTSLALAQFHHALRRLPKTFAVKLFGFHPSEHQLTEAQKHINENDGLVLIPTTTQISFFLGTVLADFAGHILREFSNLVSIRRDPWAPLPNKTDLSSRMVQAAQLESRTSIPTPQETPQLTSPFTFIPTKPDARSTIHSYTGRATRPTATRSSSLPPNITPNNSTSTSTNPLASSSHLSNSAGAAKGGGIISNEAPKIDLTAFGLAAPPQSRTSLGLWGGSSSGNQEGFLYGRSIQSHVNVAPNAAPSPPPGSTLVDSKSRKKVAGRERKLMADMWLLAGRTEQAIACYEEAIALLKLTWSDNVWYASALEGLTIALVLQAWRPPSPAVAVAAAATAKHASTNSISKSTNSISKKTANGTSTPTSTLASNAADPSTFLSSIPDRLGQAVGLYEKMLPNLALANSLETPPPPDPDRCHPLIYAEACLRIARFLLAVHEARGKIDRAIEKLVIPSNCSASSALRKSSTFMTSTSAARTKNSEDEAQEARWRSLSPSNPVPRSMIAQWASMAYSAHLGQLALPTRLRVTGEIASFFGRIGYRRKEGFVLRELAALCGQGVAGKGVEVFSAVHGPSPTSPVSATKDGPKVSGGQLLPAMNDRTASIVRTTSDSAGNESIIRIAEKVCESFGIFVVPRIAKDTATTNPASGHHLRQKSLLQGRPLELDYRLSSSSSPFGWSHLQMGVLKDAISVAEALPDYQAAIRFTVTALRSFAETMPAWDQLELSRNIPRIFAAATRRGAAFELEYWGPTQLVMSLEMAPLIPNRVPIEHSIKDAEANGTFNNFALAKKDPFIIGGQRSSLNATYDPNDASPRIRPRLITNEVAEVFVTLQNPLGFDLEIQSMQLSTSGVDFICDALSTIVPAGSFHTVRLSGAPQAPGRLTIRGCHILLAGCTSREFLLPVWNDQEEEKRQKVALLETARERIKTTGLMAFVRQASQGAAEQSTTTTTEQEFRFLECTVVREMPLLCVRSTSLTHGALMLYDGETSTIRIALENVSTRPVDFVKLTFSDLHTTTTQAYVDENELPPAEAYEIEADNRDRPVFSWTVDQMPRIGPGQTYLLDVQCLGKVGCGSGTIQIDYATLPPSEAMADPTTVFHTRQILCDVFMTVHRALLAHTLDILRLQALPEHVAFAHGRSASVAQLGRRGAALDQRLEQSLRDVDDGEHCLVSIDVMNAYGKPFEVKIERCEDESGFFQVRQRLEPGATLRMLARIDRINIPAEEAERPIPVLSERQFVLSKHQVSAAEQRSTRELFWFREELLRRIRATWNEVGSLRTGTISLRSLKLSSSLLDVLKGDEVEVELQLVENEASSPEAFRFKGRGNRLVYAAQPNEFIDVCAYVSNHSPLAVQLALRLDLKTPDATVASSLTHLARHIIIEGVSPVAVRTLLPGESETVKVSICLLAEGRYELGCVVEDVRGGAEADKAWTAREPLIVDVA</sequence>
<organism evidence="9 10">
    <name type="scientific">Microbotryum silenes-dioicae</name>
    <dbReference type="NCBI Taxonomy" id="796604"/>
    <lineage>
        <taxon>Eukaryota</taxon>
        <taxon>Fungi</taxon>
        <taxon>Dikarya</taxon>
        <taxon>Basidiomycota</taxon>
        <taxon>Pucciniomycotina</taxon>
        <taxon>Microbotryomycetes</taxon>
        <taxon>Microbotryales</taxon>
        <taxon>Microbotryaceae</taxon>
        <taxon>Microbotryum</taxon>
    </lineage>
</organism>